<dbReference type="InterPro" id="IPR011047">
    <property type="entry name" value="Quinoprotein_ADH-like_sf"/>
</dbReference>
<dbReference type="PANTHER" id="PTHR19981:SF1">
    <property type="entry name" value="RHEA, ISOFORM B"/>
    <property type="match status" value="1"/>
</dbReference>
<dbReference type="InterPro" id="IPR036723">
    <property type="entry name" value="Alpha-catenin/vinculin-like_sf"/>
</dbReference>
<sequence>MAALSLRVNIIDGGVTKTIQFDPSTTVSETCEIIRDKIFEASKGDAKDYGLFLADEDAKKGVWLEPGRTLEYYILRNGDLLEYRKKLRTLKVQMLDGSVKTVMIDDSQPVANLMVVICTKLGITNHDEYGLIKDFLEDEVDNKAPNYGTLTLRRKREEKDRDAKMDQLRKKLRTDDDLNWIDASKTLREQGINEGEPVLLRRKFFFSDGNIDSHDPVQLNLLYVQARDAILDGTHPVTEILACKLAGLQVHIQFGNHNEAKHKPPFLDLKEFLPHSYVKVKGVEKKIFAEQKQHFGISELDAKVEYVKTCRNLPTFGVTFFLVKEQLTGKNKLVPRLLGINKDSVLRLDERTKEILKTWPLTTVRRWGASPKTFTLDFGDYSDQYYSVQTREAEQIAQIISGYIDIILKKKQAKDHFGIDGDEGSTMIEETVSPSKASILQHESNRVNKVNTESVAKPAIMRAGMDGSKPYGMGHVGSAQYTTISGQINVGHSPVIMQQSQMTNITTEPQKALVSKISSTQETITTVEEELMTTIIIPDSASTHWKETTMSSNKQQVSSHIAAMNAATAQIISMTSGETDYTGIEEALHSITTNLPEMTQSVKMIAALSPSGDLLIDATRKLCSAFTDLLTAVQPQSNTTRQSLLNAASRVGDASRRMITEISDGRDESKDTLLTLAKAVANTTAVLVIKAKSVAATVDQHQQAAVIGAATKCALATSQLVACTKVVASTVENPSCREQLVMAAKEVMNAMDDLVSVCGQAVPDKDNVLLKDLISAVAEVTTTLNRLINQVKVTKVTPQKSFTQKQETVTSMTEQYQTVPKLNGYHTSEVEQYVEEKQTAPPSPPVKYYTATVSKVIYNISEAMRRVSDSEYSKSFESTESTYEAHARMVNTAKEIAKITQEMMSKPWTNESKYDITLSENYSQLSSDCINFVSGDPNPETSERLSTSVRDLGSSCISAVKTAASTSTNTSYSCRERTEKAKDVAEKVSSVLSTLQACSRGTQACNNAASTVSGIIGDLDTIIMFATAGTLHAEKENETFADHRENILKTAKALVEDTKTLVAGAASSQEQLAVAAQNAVSTITQLAEVVKYGAASLGSDNPESQVMLINAVKDVANALGDLIQATKSASGKSINDPSMAYLKESARVMVTNLTSLLKTVKVVEDEHSRGTRALESTIEAIAQEIRALTSPSLYNAQATPEELIRSTKAITLATAKAVAAGNSGKQEDVIIAANMGRKAISDMLAICKSCMSQAETSELRERTLQAGKDTALQYRELLQIILNLLRPNQGQPMVTDPKQTLPQVSRNIAQSVTELVSVAEALKGKDWVHPDDPTMIAENELLGAAASIDAAARKLAALKPRRNVQETDESLNFNEMILEAAKSIAAATSALIKAASAAQRELVDNGKVSRTPLTSSDDGQWSEGLISAARLVAAATHSLVESANSLVQGIASEEKLISAAKQVASSTAQLLVACKVKADPDSDTTKRLQAAGNAVKRATDNLVRAAQQAIQHDEERSLVLNKKMVGGIAQEINARSEVLRIEKELEEARNRLTAIRLAKYKMKGDGSGYEVEPEPINNLVCAECGTELIKDDESLLFLTTLDGTFLGVNIRNGKILWKFKEEAAVKVPVPAATNDVLMPMFLPDPKDGSLYMLNSENQSDLKKLQFTIQQLVSSSPCRSTDGIFYTGRKVDNWFMVNWRTGAKEELLSSETSNKICPLMDRHSMFVGRTEYNLIIHDISKRERKWNVTFYDYAAKIMPPEKLKNLENIYFAGSSTGRFAVLKNSGDRLYLWEADFGSPVIGVYIRDGDGLVSLPFTTMDDSSMHLLADFNTRTHLFSTLYIGEHSHGLYALPAIATAGTSLLLNGPSSEQIISMSFSQDEEMSSLLGYYKMPEYKIERLQIAGKSDAIIEMNATSNLYNSSLKRTLETKSVQTENESTDSHLKLDRYLFHQIIYSSIEYILSPHNMEMKIFMLTMLIMMAVMFVYFSAQVREFKQSSSSGTFRLSNGNLGVVTAIAEELQDGSVRVGKIFFDPNQILGKGCEGTFVFRGEFDNRKVAVKRLLPECFTVADREVCLLRESDQHPNVIRYFCMEQDKQFRYIALELCSATLQEYTEKGILNDCITPSDALLQAVCGLEHLHSLHIVHRDIKPHNVLLSFPSSKENRVRAMISDFGLCKKLQTGKASFSRKSGITGTEGWIAPEMIHGEGRTTTAVDVFSMGCVFYYVLSRGKHPFGNSLNRQANIMNGEYKLDEISEDTYYLWTHLIGKMVTVDPSERPSINVVKNHPAFWTKEQILMFLQDVSDRIEKEEITSRVLVELETGNSFVLTLPDWRDMIEQEIAEDLRKYRTYRHDSVRDLLRALRNKKHHYRELSDRVRKIFGSIPDKFVQYWMDRFPKLVLHTWLAMQCVNHEDVFQKYYCNVYTFPRVHDGVTPVWIQQALNSSPRWRLPGRPLVTRYGNNPQNGPFASLYTNGRIQEYNWRQRSKISSDAGPSADDYVTDNKITLQDESVTADDLSPRPTAPTQVDGKDAKCCLENNPLVVGDDDQENVEPDNEADSPSGQVQSKTNKSVRHRRGKNRKKKLCDAGSMLSKSLLPAD</sequence>
<keyword evidence="22" id="KW-0175">Coiled coil</keyword>
<dbReference type="InterPro" id="IPR002558">
    <property type="entry name" value="ILWEQ_dom"/>
</dbReference>
<dbReference type="GO" id="GO:0080090">
    <property type="term" value="P:regulation of primary metabolic process"/>
    <property type="evidence" value="ECO:0007669"/>
    <property type="project" value="UniProtKB-ARBA"/>
</dbReference>
<evidence type="ECO:0000256" key="20">
    <source>
        <dbReference type="ARBA" id="ARBA00047899"/>
    </source>
</evidence>
<dbReference type="GO" id="GO:0009887">
    <property type="term" value="P:animal organ morphogenesis"/>
    <property type="evidence" value="ECO:0007669"/>
    <property type="project" value="UniProtKB-ARBA"/>
</dbReference>
<evidence type="ECO:0000259" key="26">
    <source>
        <dbReference type="PROSITE" id="PS50945"/>
    </source>
</evidence>
<accession>A0AAN9Y768</accession>
<dbReference type="Gene3D" id="1.20.1410.10">
    <property type="entry name" value="I/LWEQ domain"/>
    <property type="match status" value="1"/>
</dbReference>
<dbReference type="Pfam" id="PF21865">
    <property type="entry name" value="TLN1-like_RS"/>
    <property type="match status" value="1"/>
</dbReference>
<protein>
    <recommendedName>
        <fullName evidence="4">non-specific serine/threonine protein kinase</fullName>
        <ecNumber evidence="4">2.7.11.1</ecNumber>
    </recommendedName>
</protein>
<dbReference type="SUPFAM" id="SSF50998">
    <property type="entry name" value="Quinoprotein alcohol dehydrogenase-like"/>
    <property type="match status" value="1"/>
</dbReference>
<dbReference type="GO" id="GO:0034976">
    <property type="term" value="P:response to endoplasmic reticulum stress"/>
    <property type="evidence" value="ECO:0007669"/>
    <property type="project" value="UniProtKB-ARBA"/>
</dbReference>
<dbReference type="InterPro" id="IPR032425">
    <property type="entry name" value="FERM_f0"/>
</dbReference>
<keyword evidence="19" id="KW-0511">Multifunctional enzyme</keyword>
<keyword evidence="13" id="KW-0378">Hydrolase</keyword>
<dbReference type="GO" id="GO:0005856">
    <property type="term" value="C:cytoskeleton"/>
    <property type="evidence" value="ECO:0007669"/>
    <property type="project" value="UniProtKB-SubCell"/>
</dbReference>
<dbReference type="SUPFAM" id="SSF47031">
    <property type="entry name" value="Second domain of FERM"/>
    <property type="match status" value="1"/>
</dbReference>
<evidence type="ECO:0000256" key="23">
    <source>
        <dbReference type="SAM" id="MobiDB-lite"/>
    </source>
</evidence>
<evidence type="ECO:0000256" key="1">
    <source>
        <dbReference type="ARBA" id="ARBA00001946"/>
    </source>
</evidence>
<dbReference type="InterPro" id="IPR010513">
    <property type="entry name" value="KEN_dom"/>
</dbReference>
<dbReference type="SUPFAM" id="SSF109880">
    <property type="entry name" value="A middle domain of Talin 1"/>
    <property type="match status" value="1"/>
</dbReference>
<dbReference type="PROSITE" id="PS51392">
    <property type="entry name" value="KEN"/>
    <property type="match status" value="1"/>
</dbReference>
<evidence type="ECO:0000256" key="3">
    <source>
        <dbReference type="ARBA" id="ARBA00004245"/>
    </source>
</evidence>
<dbReference type="FunFam" id="3.30.200.20:FF:000077">
    <property type="entry name" value="Putative Serine/threonine-protein kinase/endoribonuclease IRE1"/>
    <property type="match status" value="1"/>
</dbReference>
<dbReference type="Gene3D" id="1.20.1420.10">
    <property type="entry name" value="Talin, central domain"/>
    <property type="match status" value="4"/>
</dbReference>
<dbReference type="SUPFAM" id="SSF50729">
    <property type="entry name" value="PH domain-like"/>
    <property type="match status" value="1"/>
</dbReference>
<feature type="domain" description="I/LWEQ" evidence="26">
    <location>
        <begin position="1325"/>
        <end position="1563"/>
    </location>
</feature>
<dbReference type="GO" id="GO:0005789">
    <property type="term" value="C:endoplasmic reticulum membrane"/>
    <property type="evidence" value="ECO:0007669"/>
    <property type="project" value="UniProtKB-SubCell"/>
</dbReference>
<dbReference type="CDD" id="cd17089">
    <property type="entry name" value="FERM_F0_TLN"/>
    <property type="match status" value="1"/>
</dbReference>
<dbReference type="Pfam" id="PF02174">
    <property type="entry name" value="IRS"/>
    <property type="match status" value="1"/>
</dbReference>
<dbReference type="SMART" id="SM00220">
    <property type="entry name" value="S_TKc"/>
    <property type="match status" value="1"/>
</dbReference>
<feature type="region of interest" description="Disordered" evidence="23">
    <location>
        <begin position="2508"/>
        <end position="2597"/>
    </location>
</feature>
<keyword evidence="11" id="KW-0547">Nucleotide-binding</keyword>
<feature type="compositionally biased region" description="Acidic residues" evidence="23">
    <location>
        <begin position="2542"/>
        <end position="2555"/>
    </location>
</feature>
<comment type="catalytic activity">
    <reaction evidence="21">
        <text>L-seryl-[protein] + ATP = O-phospho-L-seryl-[protein] + ADP + H(+)</text>
        <dbReference type="Rhea" id="RHEA:17989"/>
        <dbReference type="Rhea" id="RHEA-COMP:9863"/>
        <dbReference type="Rhea" id="RHEA-COMP:11604"/>
        <dbReference type="ChEBI" id="CHEBI:15378"/>
        <dbReference type="ChEBI" id="CHEBI:29999"/>
        <dbReference type="ChEBI" id="CHEBI:30616"/>
        <dbReference type="ChEBI" id="CHEBI:83421"/>
        <dbReference type="ChEBI" id="CHEBI:456216"/>
        <dbReference type="EC" id="2.7.11.1"/>
    </reaction>
</comment>
<dbReference type="EMBL" id="JBBCAQ010000008">
    <property type="protein sequence ID" value="KAK7602538.1"/>
    <property type="molecule type" value="Genomic_DNA"/>
</dbReference>
<dbReference type="InterPro" id="IPR038357">
    <property type="entry name" value="KEN_sf"/>
</dbReference>
<dbReference type="FunFam" id="1.20.1440.180:FF:000001">
    <property type="entry name" value="Serine/threonine-protein kinase/endoribonuclease IRE1"/>
    <property type="match status" value="1"/>
</dbReference>
<dbReference type="InterPro" id="IPR019747">
    <property type="entry name" value="FERM_CS"/>
</dbReference>
<evidence type="ECO:0000313" key="28">
    <source>
        <dbReference type="EMBL" id="KAK7602538.1"/>
    </source>
</evidence>
<dbReference type="PANTHER" id="PTHR19981">
    <property type="entry name" value="TALIN"/>
    <property type="match status" value="1"/>
</dbReference>
<dbReference type="Gene3D" id="1.20.120.230">
    <property type="entry name" value="Alpha-catenin/vinculin-like"/>
    <property type="match status" value="1"/>
</dbReference>
<dbReference type="Gene3D" id="2.30.29.30">
    <property type="entry name" value="Pleckstrin-homology domain (PH domain)/Phosphotyrosine-binding domain (PTB)"/>
    <property type="match status" value="1"/>
</dbReference>
<dbReference type="PROSITE" id="PS50057">
    <property type="entry name" value="FERM_3"/>
    <property type="match status" value="1"/>
</dbReference>
<reference evidence="28 29" key="1">
    <citation type="submission" date="2024-03" db="EMBL/GenBank/DDBJ databases">
        <title>Adaptation during the transition from Ophiocordyceps entomopathogen to insect associate is accompanied by gene loss and intensified selection.</title>
        <authorList>
            <person name="Ward C.M."/>
            <person name="Onetto C.A."/>
            <person name="Borneman A.R."/>
        </authorList>
    </citation>
    <scope>NUCLEOTIDE SEQUENCE [LARGE SCALE GENOMIC DNA]</scope>
    <source>
        <strain evidence="28">AWRI1</strain>
        <tissue evidence="28">Single Adult Female</tissue>
    </source>
</reference>
<dbReference type="SMART" id="SM01244">
    <property type="entry name" value="IRS"/>
    <property type="match status" value="1"/>
</dbReference>
<dbReference type="PROSITE" id="PS50945">
    <property type="entry name" value="I_LWEQ"/>
    <property type="match status" value="1"/>
</dbReference>
<dbReference type="SMART" id="SM00564">
    <property type="entry name" value="PQQ"/>
    <property type="match status" value="3"/>
</dbReference>
<dbReference type="CDD" id="cd09769">
    <property type="entry name" value="Luminal_IRE1"/>
    <property type="match status" value="1"/>
</dbReference>
<evidence type="ECO:0000256" key="17">
    <source>
        <dbReference type="ARBA" id="ARBA00023136"/>
    </source>
</evidence>
<evidence type="ECO:0000256" key="15">
    <source>
        <dbReference type="ARBA" id="ARBA00022840"/>
    </source>
</evidence>
<comment type="caution">
    <text evidence="28">The sequence shown here is derived from an EMBL/GenBank/DDBJ whole genome shotgun (WGS) entry which is preliminary data.</text>
</comment>
<keyword evidence="15" id="KW-0067">ATP-binding</keyword>
<evidence type="ECO:0000256" key="4">
    <source>
        <dbReference type="ARBA" id="ARBA00012513"/>
    </source>
</evidence>
<dbReference type="Gene3D" id="1.20.1440.180">
    <property type="entry name" value="KEN domain"/>
    <property type="match status" value="1"/>
</dbReference>
<dbReference type="FunFam" id="1.20.80.10:FF:000007">
    <property type="entry name" value="Talin 2"/>
    <property type="match status" value="1"/>
</dbReference>
<keyword evidence="12" id="KW-0418">Kinase</keyword>
<dbReference type="CDD" id="cd13982">
    <property type="entry name" value="STKc_IRE1"/>
    <property type="match status" value="1"/>
</dbReference>
<keyword evidence="29" id="KW-1185">Reference proteome</keyword>
<feature type="coiled-coil region" evidence="22">
    <location>
        <begin position="1488"/>
        <end position="1558"/>
    </location>
</feature>
<dbReference type="PROSITE" id="PS50011">
    <property type="entry name" value="PROTEIN_KINASE_DOM"/>
    <property type="match status" value="1"/>
</dbReference>
<proteinExistence type="predicted"/>
<dbReference type="GO" id="GO:0005524">
    <property type="term" value="F:ATP binding"/>
    <property type="evidence" value="ECO:0007669"/>
    <property type="project" value="UniProtKB-KW"/>
</dbReference>
<dbReference type="InterPro" id="IPR011009">
    <property type="entry name" value="Kinase-like_dom_sf"/>
</dbReference>
<dbReference type="SMART" id="SM00295">
    <property type="entry name" value="B41"/>
    <property type="match status" value="1"/>
</dbReference>
<evidence type="ECO:0000256" key="18">
    <source>
        <dbReference type="ARBA" id="ARBA00023212"/>
    </source>
</evidence>
<dbReference type="Pfam" id="PF21896">
    <property type="entry name" value="Talin_IBS2B"/>
    <property type="match status" value="2"/>
</dbReference>
<dbReference type="InterPro" id="IPR002404">
    <property type="entry name" value="IRS_PTB"/>
</dbReference>
<dbReference type="CDD" id="cd10569">
    <property type="entry name" value="FERM_C_Talin"/>
    <property type="match status" value="1"/>
</dbReference>
<evidence type="ECO:0000256" key="14">
    <source>
        <dbReference type="ARBA" id="ARBA00022824"/>
    </source>
</evidence>
<feature type="domain" description="Protein kinase" evidence="24">
    <location>
        <begin position="2031"/>
        <end position="2288"/>
    </location>
</feature>
<dbReference type="InterPro" id="IPR000299">
    <property type="entry name" value="FERM_domain"/>
</dbReference>
<dbReference type="InterPro" id="IPR015009">
    <property type="entry name" value="Vinculin-bd_dom"/>
</dbReference>
<feature type="domain" description="KEN" evidence="27">
    <location>
        <begin position="2291"/>
        <end position="2420"/>
    </location>
</feature>
<dbReference type="FunFam" id="1.20.1410.10:FF:000001">
    <property type="entry name" value="Talin 2"/>
    <property type="match status" value="1"/>
</dbReference>
<gene>
    <name evidence="28" type="ORF">V9T40_008127</name>
</gene>
<keyword evidence="18" id="KW-0206">Cytoskeleton</keyword>
<evidence type="ECO:0000256" key="9">
    <source>
        <dbReference type="ARBA" id="ARBA00022692"/>
    </source>
</evidence>
<dbReference type="Pfam" id="PF16511">
    <property type="entry name" value="FERM_f0"/>
    <property type="match status" value="1"/>
</dbReference>
<dbReference type="Pfam" id="PF01608">
    <property type="entry name" value="I_LWEQ"/>
    <property type="match status" value="1"/>
</dbReference>
<dbReference type="CDD" id="cd10422">
    <property type="entry name" value="RNase_Ire1"/>
    <property type="match status" value="1"/>
</dbReference>
<dbReference type="InterPro" id="IPR000719">
    <property type="entry name" value="Prot_kinase_dom"/>
</dbReference>
<dbReference type="InterPro" id="IPR035963">
    <property type="entry name" value="FERM_2"/>
</dbReference>
<keyword evidence="8" id="KW-0808">Transferase</keyword>
<dbReference type="PROSITE" id="PS00660">
    <property type="entry name" value="FERM_1"/>
    <property type="match status" value="1"/>
</dbReference>
<keyword evidence="16" id="KW-1133">Transmembrane helix</keyword>
<keyword evidence="14" id="KW-0256">Endoplasmic reticulum</keyword>
<dbReference type="InterPro" id="IPR035964">
    <property type="entry name" value="I/LWEQ_dom_sf"/>
</dbReference>
<dbReference type="EC" id="2.7.11.1" evidence="4"/>
<evidence type="ECO:0000256" key="19">
    <source>
        <dbReference type="ARBA" id="ARBA00023268"/>
    </source>
</evidence>
<dbReference type="InterPro" id="IPR014352">
    <property type="entry name" value="FERM/acyl-CoA-bd_prot_sf"/>
</dbReference>
<dbReference type="FunFam" id="1.20.1420.10:FF:000002">
    <property type="entry name" value="Talin 2"/>
    <property type="match status" value="1"/>
</dbReference>
<name>A0AAN9Y768_9HEMI</name>
<dbReference type="InterPro" id="IPR011993">
    <property type="entry name" value="PH-like_dom_sf"/>
</dbReference>
<evidence type="ECO:0000259" key="24">
    <source>
        <dbReference type="PROSITE" id="PS50011"/>
    </source>
</evidence>
<dbReference type="Pfam" id="PF00069">
    <property type="entry name" value="Pkinase"/>
    <property type="match status" value="1"/>
</dbReference>
<comment type="subcellular location">
    <subcellularLocation>
        <location evidence="3">Cytoplasm</location>
        <location evidence="3">Cytoskeleton</location>
    </subcellularLocation>
    <subcellularLocation>
        <location evidence="2">Endoplasmic reticulum membrane</location>
        <topology evidence="2">Single-pass type I membrane protein</topology>
    </subcellularLocation>
</comment>
<dbReference type="SUPFAM" id="SSF109885">
    <property type="entry name" value="I/LWEQ domain"/>
    <property type="match status" value="2"/>
</dbReference>
<dbReference type="Pfam" id="PF08913">
    <property type="entry name" value="VBS"/>
    <property type="match status" value="1"/>
</dbReference>
<dbReference type="CDD" id="cd14473">
    <property type="entry name" value="FERM_B-lobe"/>
    <property type="match status" value="1"/>
</dbReference>
<dbReference type="InterPro" id="IPR018391">
    <property type="entry name" value="PQQ_b-propeller_rpt"/>
</dbReference>
<dbReference type="Gene3D" id="1.20.80.10">
    <property type="match status" value="1"/>
</dbReference>
<dbReference type="Proteomes" id="UP001367676">
    <property type="component" value="Unassembled WGS sequence"/>
</dbReference>
<dbReference type="GO" id="GO:0005886">
    <property type="term" value="C:plasma membrane"/>
    <property type="evidence" value="ECO:0007669"/>
    <property type="project" value="TreeGrafter"/>
</dbReference>
<dbReference type="SMART" id="SM00307">
    <property type="entry name" value="ILWEQ"/>
    <property type="match status" value="1"/>
</dbReference>
<dbReference type="Pfam" id="PF06479">
    <property type="entry name" value="Ribonuc_2-5A"/>
    <property type="match status" value="1"/>
</dbReference>
<dbReference type="InterPro" id="IPR019748">
    <property type="entry name" value="FERM_central"/>
</dbReference>
<dbReference type="GO" id="GO:0005178">
    <property type="term" value="F:integrin binding"/>
    <property type="evidence" value="ECO:0007669"/>
    <property type="project" value="TreeGrafter"/>
</dbReference>
<dbReference type="GO" id="GO:0006397">
    <property type="term" value="P:mRNA processing"/>
    <property type="evidence" value="ECO:0007669"/>
    <property type="project" value="InterPro"/>
</dbReference>
<evidence type="ECO:0000256" key="8">
    <source>
        <dbReference type="ARBA" id="ARBA00022679"/>
    </source>
</evidence>
<evidence type="ECO:0000256" key="16">
    <source>
        <dbReference type="ARBA" id="ARBA00022989"/>
    </source>
</evidence>
<dbReference type="InterPro" id="IPR019749">
    <property type="entry name" value="Band_41_domain"/>
</dbReference>
<dbReference type="GO" id="GO:0005200">
    <property type="term" value="F:structural constituent of cytoskeleton"/>
    <property type="evidence" value="ECO:0007669"/>
    <property type="project" value="InterPro"/>
</dbReference>
<dbReference type="SMART" id="SM00580">
    <property type="entry name" value="PUG"/>
    <property type="match status" value="1"/>
</dbReference>
<dbReference type="CDD" id="cd17090">
    <property type="entry name" value="FERM_F1_TLN"/>
    <property type="match status" value="1"/>
</dbReference>
<dbReference type="FunFam" id="2.30.29.30:FF:000028">
    <property type="entry name" value="Talin 2"/>
    <property type="match status" value="1"/>
</dbReference>
<dbReference type="GO" id="GO:0010468">
    <property type="term" value="P:regulation of gene expression"/>
    <property type="evidence" value="ECO:0007669"/>
    <property type="project" value="UniProtKB-ARBA"/>
</dbReference>
<keyword evidence="6" id="KW-0723">Serine/threonine-protein kinase</keyword>
<keyword evidence="7" id="KW-0597">Phosphoprotein</keyword>
<dbReference type="GO" id="GO:0004540">
    <property type="term" value="F:RNA nuclease activity"/>
    <property type="evidence" value="ECO:0007669"/>
    <property type="project" value="InterPro"/>
</dbReference>
<dbReference type="InterPro" id="IPR036476">
    <property type="entry name" value="Talin_cent_sf"/>
</dbReference>
<dbReference type="SUPFAM" id="SSF47220">
    <property type="entry name" value="alpha-catenin/vinculin-like"/>
    <property type="match status" value="2"/>
</dbReference>
<dbReference type="GO" id="GO:0030182">
    <property type="term" value="P:neuron differentiation"/>
    <property type="evidence" value="ECO:0007669"/>
    <property type="project" value="UniProtKB-ARBA"/>
</dbReference>
<dbReference type="GO" id="GO:0030036">
    <property type="term" value="P:actin cytoskeleton organization"/>
    <property type="evidence" value="ECO:0007669"/>
    <property type="project" value="TreeGrafter"/>
</dbReference>
<dbReference type="Gene3D" id="2.130.10.10">
    <property type="entry name" value="YVTN repeat-like/Quinoprotein amine dehydrogenase"/>
    <property type="match status" value="1"/>
</dbReference>
<dbReference type="InterPro" id="IPR054060">
    <property type="entry name" value="TLN1-like_RS"/>
</dbReference>
<evidence type="ECO:0000256" key="5">
    <source>
        <dbReference type="ARBA" id="ARBA00022490"/>
    </source>
</evidence>
<dbReference type="InterPro" id="IPR015943">
    <property type="entry name" value="WD40/YVTN_repeat-like_dom_sf"/>
</dbReference>
<comment type="catalytic activity">
    <reaction evidence="20">
        <text>L-threonyl-[protein] + ATP = O-phospho-L-threonyl-[protein] + ADP + H(+)</text>
        <dbReference type="Rhea" id="RHEA:46608"/>
        <dbReference type="Rhea" id="RHEA-COMP:11060"/>
        <dbReference type="Rhea" id="RHEA-COMP:11605"/>
        <dbReference type="ChEBI" id="CHEBI:15378"/>
        <dbReference type="ChEBI" id="CHEBI:30013"/>
        <dbReference type="ChEBI" id="CHEBI:30616"/>
        <dbReference type="ChEBI" id="CHEBI:61977"/>
        <dbReference type="ChEBI" id="CHEBI:456216"/>
        <dbReference type="EC" id="2.7.11.1"/>
    </reaction>
</comment>
<dbReference type="InterPro" id="IPR015224">
    <property type="entry name" value="Talin_cent"/>
</dbReference>
<feature type="compositionally biased region" description="Basic residues" evidence="23">
    <location>
        <begin position="2568"/>
        <end position="2581"/>
    </location>
</feature>
<keyword evidence="9" id="KW-0812">Transmembrane</keyword>
<feature type="compositionally biased region" description="Polar residues" evidence="23">
    <location>
        <begin position="2556"/>
        <end position="2567"/>
    </location>
</feature>
<dbReference type="GO" id="GO:0098609">
    <property type="term" value="P:cell-cell adhesion"/>
    <property type="evidence" value="ECO:0007669"/>
    <property type="project" value="TreeGrafter"/>
</dbReference>
<dbReference type="Gene3D" id="3.30.200.20">
    <property type="entry name" value="Phosphorylase Kinase, domain 1"/>
    <property type="match status" value="1"/>
</dbReference>
<comment type="cofactor">
    <cofactor evidence="1">
        <name>Mg(2+)</name>
        <dbReference type="ChEBI" id="CHEBI:18420"/>
    </cofactor>
</comment>
<evidence type="ECO:0000256" key="7">
    <source>
        <dbReference type="ARBA" id="ARBA00022553"/>
    </source>
</evidence>
<dbReference type="InterPro" id="IPR054082">
    <property type="entry name" value="Talin_IBS2B"/>
</dbReference>
<dbReference type="GO" id="GO:0008284">
    <property type="term" value="P:positive regulation of cell population proliferation"/>
    <property type="evidence" value="ECO:0007669"/>
    <property type="project" value="UniProtKB-ARBA"/>
</dbReference>
<evidence type="ECO:0000256" key="12">
    <source>
        <dbReference type="ARBA" id="ARBA00022777"/>
    </source>
</evidence>
<evidence type="ECO:0000256" key="13">
    <source>
        <dbReference type="ARBA" id="ARBA00022801"/>
    </source>
</evidence>
<keyword evidence="17" id="KW-0472">Membrane</keyword>
<evidence type="ECO:0000256" key="2">
    <source>
        <dbReference type="ARBA" id="ARBA00004115"/>
    </source>
</evidence>
<dbReference type="Gene3D" id="3.10.20.90">
    <property type="entry name" value="Phosphatidylinositol 3-kinase Catalytic Subunit, Chain A, domain 1"/>
    <property type="match status" value="2"/>
</dbReference>
<keyword evidence="10" id="KW-0732">Signal</keyword>
<dbReference type="GO" id="GO:0004674">
    <property type="term" value="F:protein serine/threonine kinase activity"/>
    <property type="evidence" value="ECO:0007669"/>
    <property type="project" value="UniProtKB-KW"/>
</dbReference>
<evidence type="ECO:0000313" key="29">
    <source>
        <dbReference type="Proteomes" id="UP001367676"/>
    </source>
</evidence>
<feature type="domain" description="FERM" evidence="25">
    <location>
        <begin position="88"/>
        <end position="411"/>
    </location>
</feature>
<dbReference type="GO" id="GO:0005925">
    <property type="term" value="C:focal adhesion"/>
    <property type="evidence" value="ECO:0007669"/>
    <property type="project" value="InterPro"/>
</dbReference>
<dbReference type="Gene3D" id="1.10.510.10">
    <property type="entry name" value="Transferase(Phosphotransferase) domain 1"/>
    <property type="match status" value="1"/>
</dbReference>
<organism evidence="28 29">
    <name type="scientific">Parthenolecanium corni</name>
    <dbReference type="NCBI Taxonomy" id="536013"/>
    <lineage>
        <taxon>Eukaryota</taxon>
        <taxon>Metazoa</taxon>
        <taxon>Ecdysozoa</taxon>
        <taxon>Arthropoda</taxon>
        <taxon>Hexapoda</taxon>
        <taxon>Insecta</taxon>
        <taxon>Pterygota</taxon>
        <taxon>Neoptera</taxon>
        <taxon>Paraneoptera</taxon>
        <taxon>Hemiptera</taxon>
        <taxon>Sternorrhyncha</taxon>
        <taxon>Coccoidea</taxon>
        <taxon>Coccidae</taxon>
        <taxon>Parthenolecanium</taxon>
    </lineage>
</organism>
<dbReference type="GO" id="GO:0016787">
    <property type="term" value="F:hydrolase activity"/>
    <property type="evidence" value="ECO:0007669"/>
    <property type="project" value="UniProtKB-KW"/>
</dbReference>
<evidence type="ECO:0000256" key="22">
    <source>
        <dbReference type="SAM" id="Coils"/>
    </source>
</evidence>
<dbReference type="PROSITE" id="PS00108">
    <property type="entry name" value="PROTEIN_KINASE_ST"/>
    <property type="match status" value="1"/>
</dbReference>
<dbReference type="GO" id="GO:0051015">
    <property type="term" value="F:actin filament binding"/>
    <property type="evidence" value="ECO:0007669"/>
    <property type="project" value="InterPro"/>
</dbReference>
<evidence type="ECO:0000256" key="6">
    <source>
        <dbReference type="ARBA" id="ARBA00022527"/>
    </source>
</evidence>
<dbReference type="GO" id="GO:0001726">
    <property type="term" value="C:ruffle"/>
    <property type="evidence" value="ECO:0007669"/>
    <property type="project" value="InterPro"/>
</dbReference>
<keyword evidence="5" id="KW-0963">Cytoplasm</keyword>
<evidence type="ECO:0000259" key="25">
    <source>
        <dbReference type="PROSITE" id="PS50057"/>
    </source>
</evidence>
<dbReference type="SUPFAM" id="SSF56112">
    <property type="entry name" value="Protein kinase-like (PK-like)"/>
    <property type="match status" value="1"/>
</dbReference>
<dbReference type="InterPro" id="IPR008271">
    <property type="entry name" value="Ser/Thr_kinase_AS"/>
</dbReference>
<evidence type="ECO:0000256" key="11">
    <source>
        <dbReference type="ARBA" id="ARBA00022741"/>
    </source>
</evidence>
<evidence type="ECO:0000256" key="10">
    <source>
        <dbReference type="ARBA" id="ARBA00022729"/>
    </source>
</evidence>
<dbReference type="Pfam" id="PF09141">
    <property type="entry name" value="Talin_middle"/>
    <property type="match status" value="1"/>
</dbReference>
<evidence type="ECO:0000259" key="27">
    <source>
        <dbReference type="PROSITE" id="PS51392"/>
    </source>
</evidence>
<evidence type="ECO:0000256" key="21">
    <source>
        <dbReference type="ARBA" id="ARBA00048679"/>
    </source>
</evidence>